<dbReference type="AlphaFoldDB" id="A0A2G9YXU8"/>
<reference evidence="3 4" key="1">
    <citation type="submission" date="2017-09" db="EMBL/GenBank/DDBJ databases">
        <title>Depth-based differentiation of microbial function through sediment-hosted aquifers and enrichment of novel symbionts in the deep terrestrial subsurface.</title>
        <authorList>
            <person name="Probst A.J."/>
            <person name="Ladd B."/>
            <person name="Jarett J.K."/>
            <person name="Geller-Mcgrath D.E."/>
            <person name="Sieber C.M."/>
            <person name="Emerson J.B."/>
            <person name="Anantharaman K."/>
            <person name="Thomas B.C."/>
            <person name="Malmstrom R."/>
            <person name="Stieglmeier M."/>
            <person name="Klingl A."/>
            <person name="Woyke T."/>
            <person name="Ryan C.M."/>
            <person name="Banfield J.F."/>
        </authorList>
    </citation>
    <scope>NUCLEOTIDE SEQUENCE [LARGE SCALE GENOMIC DNA]</scope>
    <source>
        <strain evidence="3">CG23_combo_of_CG06-09_8_20_14_all_37_18</strain>
    </source>
</reference>
<organism evidence="3 4">
    <name type="scientific">Candidatus Nealsonbacteria bacterium CG23_combo_of_CG06-09_8_20_14_all_37_18</name>
    <dbReference type="NCBI Taxonomy" id="1974720"/>
    <lineage>
        <taxon>Bacteria</taxon>
        <taxon>Candidatus Nealsoniibacteriota</taxon>
    </lineage>
</organism>
<sequence length="307" mass="35914">MADFSERFKNQIIIIDEVQKMPEATEVIKHLYDQYKMKFILTGSSELKIKKNFGDSLAGRLRTWRLYPLSFKEILVQEKKIQEKEKVDFENAQIKLQKYLVYGSMPAVENMELSQCPQFLKEFTETMLSKDILEVAEVRKSTKIYALARFLAMQIGQLVNVNELSMLTEISRSTIYNYLDILEQMNIIIRAYPISTNERKAISEKFKVYFVDLGMRNSLVNNFDNLTNRLDVGVLLENAVYVGIKRKMDYNGENYKMGFFRSKTGSEIDIVVKSDKEYLYEVKSARKFNLKKGKVKYITKENVGEYL</sequence>
<dbReference type="Pfam" id="PF13173">
    <property type="entry name" value="AAA_14"/>
    <property type="match status" value="1"/>
</dbReference>
<evidence type="ECO:0000259" key="1">
    <source>
        <dbReference type="Pfam" id="PF13173"/>
    </source>
</evidence>
<dbReference type="SUPFAM" id="SSF46785">
    <property type="entry name" value="Winged helix' DNA-binding domain"/>
    <property type="match status" value="1"/>
</dbReference>
<dbReference type="InterPro" id="IPR027417">
    <property type="entry name" value="P-loop_NTPase"/>
</dbReference>
<dbReference type="Proteomes" id="UP000229952">
    <property type="component" value="Unassembled WGS sequence"/>
</dbReference>
<evidence type="ECO:0008006" key="5">
    <source>
        <dbReference type="Google" id="ProtNLM"/>
    </source>
</evidence>
<accession>A0A2G9YXU8</accession>
<dbReference type="PANTHER" id="PTHR43566:SF1">
    <property type="entry name" value="AAA+ ATPASE DOMAIN-CONTAINING PROTEIN"/>
    <property type="match status" value="1"/>
</dbReference>
<protein>
    <recommendedName>
        <fullName evidence="5">ATPase</fullName>
    </recommendedName>
</protein>
<name>A0A2G9YXU8_9BACT</name>
<evidence type="ECO:0000313" key="4">
    <source>
        <dbReference type="Proteomes" id="UP000229952"/>
    </source>
</evidence>
<evidence type="ECO:0000259" key="2">
    <source>
        <dbReference type="Pfam" id="PF13635"/>
    </source>
</evidence>
<proteinExistence type="predicted"/>
<dbReference type="InterPro" id="IPR041682">
    <property type="entry name" value="AAA_14"/>
</dbReference>
<evidence type="ECO:0000313" key="3">
    <source>
        <dbReference type="EMBL" id="PIP24075.1"/>
    </source>
</evidence>
<dbReference type="InterPro" id="IPR036390">
    <property type="entry name" value="WH_DNA-bd_sf"/>
</dbReference>
<dbReference type="EMBL" id="PCRQ01000076">
    <property type="protein sequence ID" value="PIP24075.1"/>
    <property type="molecule type" value="Genomic_DNA"/>
</dbReference>
<gene>
    <name evidence="3" type="ORF">COX35_02760</name>
</gene>
<feature type="domain" description="AAA" evidence="1">
    <location>
        <begin position="7"/>
        <end position="75"/>
    </location>
</feature>
<dbReference type="PANTHER" id="PTHR43566">
    <property type="entry name" value="CONSERVED PROTEIN"/>
    <property type="match status" value="1"/>
</dbReference>
<comment type="caution">
    <text evidence="3">The sequence shown here is derived from an EMBL/GenBank/DDBJ whole genome shotgun (WGS) entry which is preliminary data.</text>
</comment>
<dbReference type="InterPro" id="IPR025420">
    <property type="entry name" value="DUF4143"/>
</dbReference>
<feature type="domain" description="DUF4143" evidence="2">
    <location>
        <begin position="130"/>
        <end position="284"/>
    </location>
</feature>
<dbReference type="Pfam" id="PF13635">
    <property type="entry name" value="DUF4143"/>
    <property type="match status" value="1"/>
</dbReference>
<dbReference type="SUPFAM" id="SSF52540">
    <property type="entry name" value="P-loop containing nucleoside triphosphate hydrolases"/>
    <property type="match status" value="1"/>
</dbReference>